<keyword evidence="1" id="KW-0732">Signal</keyword>
<protein>
    <submittedName>
        <fullName evidence="3">Chalcone isomerase-like</fullName>
    </submittedName>
</protein>
<dbReference type="InterPro" id="IPR016088">
    <property type="entry name" value="Chalcone_isomerase_3-sand"/>
</dbReference>
<feature type="domain" description="Chalcone isomerase" evidence="2">
    <location>
        <begin position="39"/>
        <end position="173"/>
    </location>
</feature>
<proteinExistence type="predicted"/>
<evidence type="ECO:0000259" key="2">
    <source>
        <dbReference type="Pfam" id="PF16036"/>
    </source>
</evidence>
<feature type="chain" id="PRO_5011479354" evidence="1">
    <location>
        <begin position="22"/>
        <end position="176"/>
    </location>
</feature>
<sequence>MVTLRTILLAALLLTPGMGSANVPVGLKPVGQGEAFYLKVIKVYDAQLSVSSNASRDTVLDANVSRCLKLDYALDLTADKFALAADTILKRQHDAATLQQLKPQLEQLHRAYQDVKPGDVYQMCYDAKQQTTTLLLNGKTLTKVKSAEFASAYFGIWLAEKQPIAQRLRSDLLKSL</sequence>
<dbReference type="Gene3D" id="3.50.70.10">
    <property type="match status" value="1"/>
</dbReference>
<evidence type="ECO:0000313" key="3">
    <source>
        <dbReference type="EMBL" id="SEB03842.1"/>
    </source>
</evidence>
<keyword evidence="4" id="KW-1185">Reference proteome</keyword>
<dbReference type="RefSeq" id="WP_175517984.1">
    <property type="nucleotide sequence ID" value="NZ_FNQP01000027.1"/>
</dbReference>
<dbReference type="EMBL" id="FNQP01000027">
    <property type="protein sequence ID" value="SEB03842.1"/>
    <property type="molecule type" value="Genomic_DNA"/>
</dbReference>
<dbReference type="AlphaFoldDB" id="A0A1H4G554"/>
<dbReference type="InterPro" id="IPR016087">
    <property type="entry name" value="Chalcone_isomerase"/>
</dbReference>
<reference evidence="3 4" key="1">
    <citation type="submission" date="2016-10" db="EMBL/GenBank/DDBJ databases">
        <authorList>
            <person name="de Groot N.N."/>
        </authorList>
    </citation>
    <scope>NUCLEOTIDE SEQUENCE [LARGE SCALE GENOMIC DNA]</scope>
    <source>
        <strain evidence="3 4">DSM 21228</strain>
    </source>
</reference>
<evidence type="ECO:0000256" key="1">
    <source>
        <dbReference type="SAM" id="SignalP"/>
    </source>
</evidence>
<dbReference type="GO" id="GO:0016853">
    <property type="term" value="F:isomerase activity"/>
    <property type="evidence" value="ECO:0007669"/>
    <property type="project" value="UniProtKB-KW"/>
</dbReference>
<keyword evidence="3" id="KW-0413">Isomerase</keyword>
<gene>
    <name evidence="3" type="ORF">SAMN05660964_03246</name>
</gene>
<accession>A0A1H4G554</accession>
<evidence type="ECO:0000313" key="4">
    <source>
        <dbReference type="Proteomes" id="UP000199397"/>
    </source>
</evidence>
<organism evidence="3 4">
    <name type="scientific">Thiothrix caldifontis</name>
    <dbReference type="NCBI Taxonomy" id="525918"/>
    <lineage>
        <taxon>Bacteria</taxon>
        <taxon>Pseudomonadati</taxon>
        <taxon>Pseudomonadota</taxon>
        <taxon>Gammaproteobacteria</taxon>
        <taxon>Thiotrichales</taxon>
        <taxon>Thiotrichaceae</taxon>
        <taxon>Thiothrix</taxon>
    </lineage>
</organism>
<name>A0A1H4G554_9GAMM</name>
<feature type="signal peptide" evidence="1">
    <location>
        <begin position="1"/>
        <end position="21"/>
    </location>
</feature>
<dbReference type="Pfam" id="PF16036">
    <property type="entry name" value="Chalcone_3"/>
    <property type="match status" value="1"/>
</dbReference>
<dbReference type="Proteomes" id="UP000199397">
    <property type="component" value="Unassembled WGS sequence"/>
</dbReference>
<dbReference type="STRING" id="525918.SAMN05660964_03246"/>